<evidence type="ECO:0000256" key="1">
    <source>
        <dbReference type="ARBA" id="ARBA00004651"/>
    </source>
</evidence>
<reference evidence="11" key="1">
    <citation type="journal article" date="2019" name="Int. J. Syst. Evol. Microbiol.">
        <title>The Global Catalogue of Microorganisms (GCM) 10K type strain sequencing project: providing services to taxonomists for standard genome sequencing and annotation.</title>
        <authorList>
            <consortium name="The Broad Institute Genomics Platform"/>
            <consortium name="The Broad Institute Genome Sequencing Center for Infectious Disease"/>
            <person name="Wu L."/>
            <person name="Ma J."/>
        </authorList>
    </citation>
    <scope>NUCLEOTIDE SEQUENCE [LARGE SCALE GENOMIC DNA]</scope>
    <source>
        <strain evidence="11">JCM 17706</strain>
    </source>
</reference>
<evidence type="ECO:0000259" key="9">
    <source>
        <dbReference type="Pfam" id="PF01618"/>
    </source>
</evidence>
<evidence type="ECO:0000256" key="6">
    <source>
        <dbReference type="RuleBase" id="RU004057"/>
    </source>
</evidence>
<name>A0ABP9MKJ3_9HYPH</name>
<sequence length="325" mass="35398">MWENDATGADDTAVRQKSENHDLCETKMESETVPLETASAGLAVHDLSPFAMFMAADFVVKAVIVLLLLASLVSWTIAFVKIIEITLAKRRVRYELQLILKAQTLTRLAASLKQSKGAGVVFLKEVLKEVYLSTQQVYFGGSEGVGGSAYERTSARLEIQQGGKGAHSVADEFPFFYEEINDDGEVARDIRDMNEGVKERVHSLLSRCLLAAVRRVAYGSAVLATIGAIAPFVGLFATVWGIMNSFIGIAQSQTTRLDVVAPGIAEALLATAIGLFVAIPAVVMYNSLMRALSGYRNDLGDIAAALERLLSRELDKQRQQKSHKK</sequence>
<evidence type="ECO:0000256" key="4">
    <source>
        <dbReference type="ARBA" id="ARBA00022989"/>
    </source>
</evidence>
<dbReference type="EMBL" id="BAABIY010000012">
    <property type="protein sequence ID" value="GAA5095542.1"/>
    <property type="molecule type" value="Genomic_DNA"/>
</dbReference>
<accession>A0ABP9MKJ3</accession>
<keyword evidence="3 8" id="KW-0812">Transmembrane</keyword>
<comment type="subcellular location">
    <subcellularLocation>
        <location evidence="1">Cell membrane</location>
        <topology evidence="1">Multi-pass membrane protein</topology>
    </subcellularLocation>
    <subcellularLocation>
        <location evidence="6">Membrane</location>
        <topology evidence="6">Multi-pass membrane protein</topology>
    </subcellularLocation>
</comment>
<evidence type="ECO:0000256" key="7">
    <source>
        <dbReference type="SAM" id="MobiDB-lite"/>
    </source>
</evidence>
<dbReference type="PANTHER" id="PTHR30625:SF16">
    <property type="entry name" value="BIOPOLYMER TRANSPORT PROTEIN EXBB"/>
    <property type="match status" value="1"/>
</dbReference>
<comment type="similarity">
    <text evidence="6">Belongs to the exbB/tolQ family.</text>
</comment>
<protein>
    <recommendedName>
        <fullName evidence="9">MotA/TolQ/ExbB proton channel domain-containing protein</fullName>
    </recommendedName>
</protein>
<keyword evidence="6" id="KW-0653">Protein transport</keyword>
<evidence type="ECO:0000256" key="8">
    <source>
        <dbReference type="SAM" id="Phobius"/>
    </source>
</evidence>
<evidence type="ECO:0000313" key="11">
    <source>
        <dbReference type="Proteomes" id="UP001501525"/>
    </source>
</evidence>
<dbReference type="InterPro" id="IPR002898">
    <property type="entry name" value="MotA_ExbB_proton_chnl"/>
</dbReference>
<feature type="transmembrane region" description="Helical" evidence="8">
    <location>
        <begin position="216"/>
        <end position="243"/>
    </location>
</feature>
<keyword evidence="2" id="KW-1003">Cell membrane</keyword>
<keyword evidence="5 8" id="KW-0472">Membrane</keyword>
<keyword evidence="4 8" id="KW-1133">Transmembrane helix</keyword>
<feature type="compositionally biased region" description="Basic and acidic residues" evidence="7">
    <location>
        <begin position="12"/>
        <end position="21"/>
    </location>
</feature>
<gene>
    <name evidence="10" type="ORF">GCM10023260_03560</name>
</gene>
<evidence type="ECO:0000256" key="3">
    <source>
        <dbReference type="ARBA" id="ARBA00022692"/>
    </source>
</evidence>
<dbReference type="PANTHER" id="PTHR30625">
    <property type="entry name" value="PROTEIN TOLQ"/>
    <property type="match status" value="1"/>
</dbReference>
<evidence type="ECO:0000256" key="2">
    <source>
        <dbReference type="ARBA" id="ARBA00022475"/>
    </source>
</evidence>
<dbReference type="Proteomes" id="UP001501525">
    <property type="component" value="Unassembled WGS sequence"/>
</dbReference>
<organism evidence="10 11">
    <name type="scientific">Bartonella acomydis</name>
    <dbReference type="NCBI Taxonomy" id="686234"/>
    <lineage>
        <taxon>Bacteria</taxon>
        <taxon>Pseudomonadati</taxon>
        <taxon>Pseudomonadota</taxon>
        <taxon>Alphaproteobacteria</taxon>
        <taxon>Hyphomicrobiales</taxon>
        <taxon>Bartonellaceae</taxon>
        <taxon>Bartonella</taxon>
    </lineage>
</organism>
<dbReference type="Pfam" id="PF01618">
    <property type="entry name" value="MotA_ExbB"/>
    <property type="match status" value="1"/>
</dbReference>
<keyword evidence="11" id="KW-1185">Reference proteome</keyword>
<dbReference type="InterPro" id="IPR050790">
    <property type="entry name" value="ExbB/TolQ_transport"/>
</dbReference>
<feature type="transmembrane region" description="Helical" evidence="8">
    <location>
        <begin position="58"/>
        <end position="83"/>
    </location>
</feature>
<proteinExistence type="inferred from homology"/>
<comment type="caution">
    <text evidence="10">The sequence shown here is derived from an EMBL/GenBank/DDBJ whole genome shotgun (WGS) entry which is preliminary data.</text>
</comment>
<keyword evidence="6" id="KW-0813">Transport</keyword>
<feature type="transmembrane region" description="Helical" evidence="8">
    <location>
        <begin position="263"/>
        <end position="286"/>
    </location>
</feature>
<feature type="region of interest" description="Disordered" evidence="7">
    <location>
        <begin position="1"/>
        <end position="21"/>
    </location>
</feature>
<evidence type="ECO:0000256" key="5">
    <source>
        <dbReference type="ARBA" id="ARBA00023136"/>
    </source>
</evidence>
<feature type="domain" description="MotA/TolQ/ExbB proton channel" evidence="9">
    <location>
        <begin position="193"/>
        <end position="292"/>
    </location>
</feature>
<evidence type="ECO:0000313" key="10">
    <source>
        <dbReference type="EMBL" id="GAA5095542.1"/>
    </source>
</evidence>